<evidence type="ECO:0000313" key="6">
    <source>
        <dbReference type="Proteomes" id="UP000295499"/>
    </source>
</evidence>
<organism evidence="5 6">
    <name type="scientific">Pedobacter duraquae</name>
    <dbReference type="NCBI Taxonomy" id="425511"/>
    <lineage>
        <taxon>Bacteria</taxon>
        <taxon>Pseudomonadati</taxon>
        <taxon>Bacteroidota</taxon>
        <taxon>Sphingobacteriia</taxon>
        <taxon>Sphingobacteriales</taxon>
        <taxon>Sphingobacteriaceae</taxon>
        <taxon>Pedobacter</taxon>
    </lineage>
</organism>
<dbReference type="Proteomes" id="UP000295499">
    <property type="component" value="Unassembled WGS sequence"/>
</dbReference>
<dbReference type="OrthoDB" id="994364at2"/>
<dbReference type="Gene3D" id="2.40.170.20">
    <property type="entry name" value="TonB-dependent receptor, beta-barrel domain"/>
    <property type="match status" value="1"/>
</dbReference>
<feature type="chain" id="PRO_5020711809" evidence="4">
    <location>
        <begin position="23"/>
        <end position="745"/>
    </location>
</feature>
<evidence type="ECO:0000256" key="1">
    <source>
        <dbReference type="ARBA" id="ARBA00004442"/>
    </source>
</evidence>
<reference evidence="5 6" key="1">
    <citation type="submission" date="2019-03" db="EMBL/GenBank/DDBJ databases">
        <title>Genomic Encyclopedia of Archaeal and Bacterial Type Strains, Phase II (KMG-II): from individual species to whole genera.</title>
        <authorList>
            <person name="Goeker M."/>
        </authorList>
    </citation>
    <scope>NUCLEOTIDE SEQUENCE [LARGE SCALE GENOMIC DNA]</scope>
    <source>
        <strain evidence="5 6">DSM 19034</strain>
    </source>
</reference>
<protein>
    <submittedName>
        <fullName evidence="5">Outer membrane receptor protein involved in Fe transport</fullName>
    </submittedName>
</protein>
<dbReference type="SUPFAM" id="SSF56935">
    <property type="entry name" value="Porins"/>
    <property type="match status" value="1"/>
</dbReference>
<keyword evidence="2" id="KW-0472">Membrane</keyword>
<sequence>MNKKLLVLLLGASGCFTMSVRAQDKKNTADTVKVKPAKSSNKEEQNRNVMLNAANNTGPREVNIGLPSSVGGITILENNMPVVHFFWPELPTSSWRQSVSLGQTGLLKLGEVAITQGALGFAVNSYSRAGSDKTEVFGTLSSNQFGWLKGDLSVSGKISDGWYYTAGVYENFDPSTYDLGFAKYVDKTQIYRAGISKHFKKGEVNLLYKHTKSASLTNYSIFNYQEGGNAEELANFRIGRDSYFINSGMLRFKDVLTGDYKNVSLADDAYTTTNTIDITGNYQVSDRWKLNFNARYHGAKATQLYTIPLATLSQAANDQFTYANGSKYTGDVQSVLGMHSPNVPTQTAMARVDLVNKTARHNWRVGLTESYYNVDKFTSNRTFYYQEVGPNPAQLFRNTPGGGASNTDAAGFYYYNVGSEYHDGYENKLAAFFSDDWTVSDRLSVTYGLNLRYHKINGNYSTQDRTDGVVLGNYPTTPLNHDWFHTSLDVNAVYKITPKFGLIAELLYTEKNGQLESYSGAVVPNLAKTKMPYGSFGLYLNGDKFSLVSSVNYLTQNNNLTRLNLVNPANSSQATSTTVYYGIKTIGWTTDVVTTPFKNFSLHYLITLQNPIYQNYTFGAFGNNYDYNGKNVLGISKTLMEIDPSYTMNKFRFWASLRYYSKQFANLTNVLYFKSRWETFAGTTYKINKNFDFGVTVVNPLNQRGASGTISGAELITDPSSYYNTILNGSYIRPFTVEGTLNFHF</sequence>
<evidence type="ECO:0000256" key="4">
    <source>
        <dbReference type="SAM" id="SignalP"/>
    </source>
</evidence>
<dbReference type="GO" id="GO:0009279">
    <property type="term" value="C:cell outer membrane"/>
    <property type="evidence" value="ECO:0007669"/>
    <property type="project" value="UniProtKB-SubCell"/>
</dbReference>
<evidence type="ECO:0000256" key="2">
    <source>
        <dbReference type="ARBA" id="ARBA00023136"/>
    </source>
</evidence>
<accession>A0A4R6IQ81</accession>
<dbReference type="InterPro" id="IPR036942">
    <property type="entry name" value="Beta-barrel_TonB_sf"/>
</dbReference>
<proteinExistence type="predicted"/>
<dbReference type="AlphaFoldDB" id="A0A4R6IQ81"/>
<dbReference type="PROSITE" id="PS51257">
    <property type="entry name" value="PROKAR_LIPOPROTEIN"/>
    <property type="match status" value="1"/>
</dbReference>
<gene>
    <name evidence="5" type="ORF">CLV32_0768</name>
</gene>
<evidence type="ECO:0000313" key="5">
    <source>
        <dbReference type="EMBL" id="TDO24479.1"/>
    </source>
</evidence>
<keyword evidence="4" id="KW-0732">Signal</keyword>
<keyword evidence="5" id="KW-0675">Receptor</keyword>
<feature type="signal peptide" evidence="4">
    <location>
        <begin position="1"/>
        <end position="22"/>
    </location>
</feature>
<keyword evidence="6" id="KW-1185">Reference proteome</keyword>
<comment type="caution">
    <text evidence="5">The sequence shown here is derived from an EMBL/GenBank/DDBJ whole genome shotgun (WGS) entry which is preliminary data.</text>
</comment>
<dbReference type="RefSeq" id="WP_133552496.1">
    <property type="nucleotide sequence ID" value="NZ_SNWM01000001.1"/>
</dbReference>
<name>A0A4R6IQ81_9SPHI</name>
<evidence type="ECO:0000256" key="3">
    <source>
        <dbReference type="ARBA" id="ARBA00023237"/>
    </source>
</evidence>
<comment type="subcellular location">
    <subcellularLocation>
        <location evidence="1">Cell outer membrane</location>
    </subcellularLocation>
</comment>
<dbReference type="EMBL" id="SNWM01000001">
    <property type="protein sequence ID" value="TDO24479.1"/>
    <property type="molecule type" value="Genomic_DNA"/>
</dbReference>
<keyword evidence="3" id="KW-0998">Cell outer membrane</keyword>